<dbReference type="AlphaFoldDB" id="A0A915HYF2"/>
<keyword evidence="1" id="KW-1185">Reference proteome</keyword>
<dbReference type="WBParaSite" id="nRc.2.0.1.t06920-RA">
    <property type="protein sequence ID" value="nRc.2.0.1.t06920-RA"/>
    <property type="gene ID" value="nRc.2.0.1.g06920"/>
</dbReference>
<reference evidence="2" key="1">
    <citation type="submission" date="2022-11" db="UniProtKB">
        <authorList>
            <consortium name="WormBaseParasite"/>
        </authorList>
    </citation>
    <scope>IDENTIFICATION</scope>
</reference>
<evidence type="ECO:0000313" key="2">
    <source>
        <dbReference type="WBParaSite" id="nRc.2.0.1.t06920-RA"/>
    </source>
</evidence>
<name>A0A915HYF2_ROMCU</name>
<proteinExistence type="predicted"/>
<protein>
    <submittedName>
        <fullName evidence="2">F-box domain-containing protein</fullName>
    </submittedName>
</protein>
<sequence>MDQDIILALVFPHLDYKDLSVMEKVNRQFYGHVIQVYKSRSTFDTKNLNLRSFPGLALLKLNRLFYNLEKLYLHTLRFKAVDLSVLANLKHLGTLIFDLVSIDDAILFSQFLQSMAPQFEILDLNIDKFDIHIDTPHDFHIALENAQKMKSLSLRGEYCPRFLPHERSLKNLKSLIIKILSYPRCIQNLTKFFLWNSQLECIELLAFRMFRAYIDLAVTPIEKLKSLKISNFDLNPIYVVGKCRHLKELVIGNITYVHEDFFKILNLHLGGTLERLEICIKGTNFLPIKLDNLVKLTFLRIEQLYLSCFSKLASSKLENLRVLNLVNTKIENDGMDFTNNFPNLKSLKCGFSDWKQFYDICHSNSESLQNLELRFTKLDRKTANGDSISSYYYVTSPINHANLSTLKLYDLGDNFECLGYFKRNLNLRKTCLSLVKYENISEIVSNLISFIKSMEYLVDIRINNPLFQILRDDARIKSALSTKNIVFLPED</sequence>
<dbReference type="InterPro" id="IPR032675">
    <property type="entry name" value="LRR_dom_sf"/>
</dbReference>
<dbReference type="SUPFAM" id="SSF52047">
    <property type="entry name" value="RNI-like"/>
    <property type="match status" value="1"/>
</dbReference>
<evidence type="ECO:0000313" key="1">
    <source>
        <dbReference type="Proteomes" id="UP000887565"/>
    </source>
</evidence>
<accession>A0A915HYF2</accession>
<dbReference type="Gene3D" id="3.80.10.10">
    <property type="entry name" value="Ribonuclease Inhibitor"/>
    <property type="match status" value="2"/>
</dbReference>
<dbReference type="Proteomes" id="UP000887565">
    <property type="component" value="Unplaced"/>
</dbReference>
<organism evidence="1 2">
    <name type="scientific">Romanomermis culicivorax</name>
    <name type="common">Nematode worm</name>
    <dbReference type="NCBI Taxonomy" id="13658"/>
    <lineage>
        <taxon>Eukaryota</taxon>
        <taxon>Metazoa</taxon>
        <taxon>Ecdysozoa</taxon>
        <taxon>Nematoda</taxon>
        <taxon>Enoplea</taxon>
        <taxon>Dorylaimia</taxon>
        <taxon>Mermithida</taxon>
        <taxon>Mermithoidea</taxon>
        <taxon>Mermithidae</taxon>
        <taxon>Romanomermis</taxon>
    </lineage>
</organism>